<evidence type="ECO:0000256" key="6">
    <source>
        <dbReference type="SAM" id="Phobius"/>
    </source>
</evidence>
<dbReference type="InterPro" id="IPR045263">
    <property type="entry name" value="GLUT"/>
</dbReference>
<dbReference type="RefSeq" id="XP_009026389.1">
    <property type="nucleotide sequence ID" value="XM_009028141.1"/>
</dbReference>
<feature type="transmembrane region" description="Helical" evidence="6">
    <location>
        <begin position="101"/>
        <end position="124"/>
    </location>
</feature>
<evidence type="ECO:0000313" key="10">
    <source>
        <dbReference type="Proteomes" id="UP000015101"/>
    </source>
</evidence>
<sequence length="235" mass="25645">SKNFLTIIWSLCTAVFVCGGMIGAFAVGFVADKLGRKYTVMLNAVPTMVGAVLSFACVYAGSPTLLLIGRFITGISCGAATQLGPMYMLEMVPFSSRGAMGTLFGTILSIGVVVGSVLGLSNLLGTKDKWPILFLMNTIPGFVSLFIFPFFPDSPRFLMVAREDKEGAIKALQWLRRRDDVLDEIGEMEVESRNQGPDDSYTILKILKTYEYINPLIVCLILQVLQQFCGINAIT</sequence>
<keyword evidence="5 6" id="KW-0472">Membrane</keyword>
<dbReference type="InterPro" id="IPR005829">
    <property type="entry name" value="Sugar_transporter_CS"/>
</dbReference>
<keyword evidence="4 6" id="KW-1133">Transmembrane helix</keyword>
<accession>T1EKH0</accession>
<evidence type="ECO:0000313" key="8">
    <source>
        <dbReference type="EMBL" id="ESN95522.1"/>
    </source>
</evidence>
<evidence type="ECO:0000256" key="1">
    <source>
        <dbReference type="ARBA" id="ARBA00004141"/>
    </source>
</evidence>
<dbReference type="Proteomes" id="UP000015101">
    <property type="component" value="Unassembled WGS sequence"/>
</dbReference>
<dbReference type="KEGG" id="hro:HELRODRAFT_150702"/>
<dbReference type="OrthoDB" id="4540492at2759"/>
<dbReference type="SUPFAM" id="SSF103473">
    <property type="entry name" value="MFS general substrate transporter"/>
    <property type="match status" value="1"/>
</dbReference>
<dbReference type="EMBL" id="AMQM01006802">
    <property type="status" value="NOT_ANNOTATED_CDS"/>
    <property type="molecule type" value="Genomic_DNA"/>
</dbReference>
<reference evidence="10" key="1">
    <citation type="submission" date="2012-12" db="EMBL/GenBank/DDBJ databases">
        <authorList>
            <person name="Hellsten U."/>
            <person name="Grimwood J."/>
            <person name="Chapman J.A."/>
            <person name="Shapiro H."/>
            <person name="Aerts A."/>
            <person name="Otillar R.P."/>
            <person name="Terry A.Y."/>
            <person name="Boore J.L."/>
            <person name="Simakov O."/>
            <person name="Marletaz F."/>
            <person name="Cho S.-J."/>
            <person name="Edsinger-Gonzales E."/>
            <person name="Havlak P."/>
            <person name="Kuo D.-H."/>
            <person name="Larsson T."/>
            <person name="Lv J."/>
            <person name="Arendt D."/>
            <person name="Savage R."/>
            <person name="Osoegawa K."/>
            <person name="de Jong P."/>
            <person name="Lindberg D.R."/>
            <person name="Seaver E.C."/>
            <person name="Weisblat D.A."/>
            <person name="Putnam N.H."/>
            <person name="Grigoriev I.V."/>
            <person name="Rokhsar D.S."/>
        </authorList>
    </citation>
    <scope>NUCLEOTIDE SEQUENCE</scope>
</reference>
<dbReference type="InParanoid" id="T1EKH0"/>
<dbReference type="EMBL" id="KB097519">
    <property type="protein sequence ID" value="ESN95522.1"/>
    <property type="molecule type" value="Genomic_DNA"/>
</dbReference>
<dbReference type="InterPro" id="IPR020846">
    <property type="entry name" value="MFS_dom"/>
</dbReference>
<dbReference type="eggNOG" id="KOG0569">
    <property type="taxonomic scope" value="Eukaryota"/>
</dbReference>
<comment type="subcellular location">
    <subcellularLocation>
        <location evidence="1">Membrane</location>
        <topology evidence="1">Multi-pass membrane protein</topology>
    </subcellularLocation>
</comment>
<dbReference type="PANTHER" id="PTHR23503:SF8">
    <property type="entry name" value="FACILITATED GLUCOSE TRANSPORTER PROTEIN 1"/>
    <property type="match status" value="1"/>
</dbReference>
<dbReference type="GO" id="GO:0016020">
    <property type="term" value="C:membrane"/>
    <property type="evidence" value="ECO:0000318"/>
    <property type="project" value="GO_Central"/>
</dbReference>
<dbReference type="OMA" id="EDQWNIV"/>
<name>T1EKH0_HELRO</name>
<dbReference type="InterPro" id="IPR036259">
    <property type="entry name" value="MFS_trans_sf"/>
</dbReference>
<evidence type="ECO:0000259" key="7">
    <source>
        <dbReference type="PROSITE" id="PS50850"/>
    </source>
</evidence>
<evidence type="ECO:0000256" key="4">
    <source>
        <dbReference type="ARBA" id="ARBA00022989"/>
    </source>
</evidence>
<keyword evidence="3 6" id="KW-0812">Transmembrane</keyword>
<dbReference type="GO" id="GO:0015749">
    <property type="term" value="P:monosaccharide transmembrane transport"/>
    <property type="evidence" value="ECO:0000318"/>
    <property type="project" value="GO_Central"/>
</dbReference>
<evidence type="ECO:0000256" key="2">
    <source>
        <dbReference type="ARBA" id="ARBA00022448"/>
    </source>
</evidence>
<feature type="transmembrane region" description="Helical" evidence="6">
    <location>
        <begin position="6"/>
        <end position="31"/>
    </location>
</feature>
<keyword evidence="10" id="KW-1185">Reference proteome</keyword>
<feature type="transmembrane region" description="Helical" evidence="6">
    <location>
        <begin position="38"/>
        <end position="61"/>
    </location>
</feature>
<dbReference type="STRING" id="6412.T1EKH0"/>
<dbReference type="InterPro" id="IPR005828">
    <property type="entry name" value="MFS_sugar_transport-like"/>
</dbReference>
<reference evidence="8 10" key="2">
    <citation type="journal article" date="2013" name="Nature">
        <title>Insights into bilaterian evolution from three spiralian genomes.</title>
        <authorList>
            <person name="Simakov O."/>
            <person name="Marletaz F."/>
            <person name="Cho S.J."/>
            <person name="Edsinger-Gonzales E."/>
            <person name="Havlak P."/>
            <person name="Hellsten U."/>
            <person name="Kuo D.H."/>
            <person name="Larsson T."/>
            <person name="Lv J."/>
            <person name="Arendt D."/>
            <person name="Savage R."/>
            <person name="Osoegawa K."/>
            <person name="de Jong P."/>
            <person name="Grimwood J."/>
            <person name="Chapman J.A."/>
            <person name="Shapiro H."/>
            <person name="Aerts A."/>
            <person name="Otillar R.P."/>
            <person name="Terry A.Y."/>
            <person name="Boore J.L."/>
            <person name="Grigoriev I.V."/>
            <person name="Lindberg D.R."/>
            <person name="Seaver E.C."/>
            <person name="Weisblat D.A."/>
            <person name="Putnam N.H."/>
            <person name="Rokhsar D.S."/>
        </authorList>
    </citation>
    <scope>NUCLEOTIDE SEQUENCE</scope>
</reference>
<dbReference type="PROSITE" id="PS00217">
    <property type="entry name" value="SUGAR_TRANSPORT_2"/>
    <property type="match status" value="1"/>
</dbReference>
<proteinExistence type="predicted"/>
<evidence type="ECO:0000313" key="9">
    <source>
        <dbReference type="EnsemblMetazoa" id="HelroP150702"/>
    </source>
</evidence>
<keyword evidence="2" id="KW-0813">Transport</keyword>
<protein>
    <recommendedName>
        <fullName evidence="7">Major facilitator superfamily (MFS) profile domain-containing protein</fullName>
    </recommendedName>
</protein>
<organism evidence="9 10">
    <name type="scientific">Helobdella robusta</name>
    <name type="common">Californian leech</name>
    <dbReference type="NCBI Taxonomy" id="6412"/>
    <lineage>
        <taxon>Eukaryota</taxon>
        <taxon>Metazoa</taxon>
        <taxon>Spiralia</taxon>
        <taxon>Lophotrochozoa</taxon>
        <taxon>Annelida</taxon>
        <taxon>Clitellata</taxon>
        <taxon>Hirudinea</taxon>
        <taxon>Rhynchobdellida</taxon>
        <taxon>Glossiphoniidae</taxon>
        <taxon>Helobdella</taxon>
    </lineage>
</organism>
<dbReference type="GeneID" id="20197070"/>
<dbReference type="AlphaFoldDB" id="T1EKH0"/>
<dbReference type="Gene3D" id="1.20.1250.20">
    <property type="entry name" value="MFS general substrate transporter like domains"/>
    <property type="match status" value="1"/>
</dbReference>
<dbReference type="EnsemblMetazoa" id="HelroT150702">
    <property type="protein sequence ID" value="HelroP150702"/>
    <property type="gene ID" value="HelroG150702"/>
</dbReference>
<dbReference type="PROSITE" id="PS50850">
    <property type="entry name" value="MFS"/>
    <property type="match status" value="1"/>
</dbReference>
<dbReference type="PANTHER" id="PTHR23503">
    <property type="entry name" value="SOLUTE CARRIER FAMILY 2"/>
    <property type="match status" value="1"/>
</dbReference>
<evidence type="ECO:0000256" key="5">
    <source>
        <dbReference type="ARBA" id="ARBA00023136"/>
    </source>
</evidence>
<dbReference type="Pfam" id="PF00083">
    <property type="entry name" value="Sugar_tr"/>
    <property type="match status" value="1"/>
</dbReference>
<feature type="domain" description="Major facilitator superfamily (MFS) profile" evidence="7">
    <location>
        <begin position="1"/>
        <end position="235"/>
    </location>
</feature>
<feature type="transmembrane region" description="Helical" evidence="6">
    <location>
        <begin position="67"/>
        <end position="89"/>
    </location>
</feature>
<dbReference type="CTD" id="20197070"/>
<dbReference type="HOGENOM" id="CLU_001265_28_0_1"/>
<feature type="transmembrane region" description="Helical" evidence="6">
    <location>
        <begin position="130"/>
        <end position="151"/>
    </location>
</feature>
<dbReference type="PROSITE" id="PS00216">
    <property type="entry name" value="SUGAR_TRANSPORT_1"/>
    <property type="match status" value="1"/>
</dbReference>
<evidence type="ECO:0000256" key="3">
    <source>
        <dbReference type="ARBA" id="ARBA00022692"/>
    </source>
</evidence>
<gene>
    <name evidence="9" type="primary">20197070</name>
    <name evidence="8" type="ORF">HELRODRAFT_150702</name>
</gene>
<reference evidence="9" key="3">
    <citation type="submission" date="2015-06" db="UniProtKB">
        <authorList>
            <consortium name="EnsemblMetazoa"/>
        </authorList>
    </citation>
    <scope>IDENTIFICATION</scope>
</reference>
<dbReference type="GO" id="GO:0015149">
    <property type="term" value="F:hexose transmembrane transporter activity"/>
    <property type="evidence" value="ECO:0000318"/>
    <property type="project" value="GO_Central"/>
</dbReference>